<comment type="caution">
    <text evidence="2">The sequence shown here is derived from an EMBL/GenBank/DDBJ whole genome shotgun (WGS) entry which is preliminary data.</text>
</comment>
<reference evidence="2" key="1">
    <citation type="journal article" date="2023" name="Genome Biol. Evol.">
        <title>First Whole Genome Sequence and Flow Cytometry Genome Size Data for the Lichen-Forming Fungus Ramalina farinacea (Ascomycota).</title>
        <authorList>
            <person name="Llewellyn T."/>
            <person name="Mian S."/>
            <person name="Hill R."/>
            <person name="Leitch I.J."/>
            <person name="Gaya E."/>
        </authorList>
    </citation>
    <scope>NUCLEOTIDE SEQUENCE</scope>
    <source>
        <strain evidence="2">LIQ254RAFAR</strain>
    </source>
</reference>
<dbReference type="Proteomes" id="UP001161017">
    <property type="component" value="Unassembled WGS sequence"/>
</dbReference>
<proteinExistence type="predicted"/>
<dbReference type="EMBL" id="JAPUFD010000012">
    <property type="protein sequence ID" value="MDI1490458.1"/>
    <property type="molecule type" value="Genomic_DNA"/>
</dbReference>
<evidence type="ECO:0000313" key="2">
    <source>
        <dbReference type="EMBL" id="MDI1490458.1"/>
    </source>
</evidence>
<feature type="region of interest" description="Disordered" evidence="1">
    <location>
        <begin position="175"/>
        <end position="211"/>
    </location>
</feature>
<evidence type="ECO:0000313" key="3">
    <source>
        <dbReference type="Proteomes" id="UP001161017"/>
    </source>
</evidence>
<evidence type="ECO:0000256" key="1">
    <source>
        <dbReference type="SAM" id="MobiDB-lite"/>
    </source>
</evidence>
<accession>A0AA43TWH0</accession>
<dbReference type="AlphaFoldDB" id="A0AA43TWH0"/>
<name>A0AA43TWH0_9LECA</name>
<keyword evidence="3" id="KW-1185">Reference proteome</keyword>
<gene>
    <name evidence="2" type="ORF">OHK93_001661</name>
</gene>
<organism evidence="2 3">
    <name type="scientific">Ramalina farinacea</name>
    <dbReference type="NCBI Taxonomy" id="258253"/>
    <lineage>
        <taxon>Eukaryota</taxon>
        <taxon>Fungi</taxon>
        <taxon>Dikarya</taxon>
        <taxon>Ascomycota</taxon>
        <taxon>Pezizomycotina</taxon>
        <taxon>Lecanoromycetes</taxon>
        <taxon>OSLEUM clade</taxon>
        <taxon>Lecanoromycetidae</taxon>
        <taxon>Lecanorales</taxon>
        <taxon>Lecanorineae</taxon>
        <taxon>Ramalinaceae</taxon>
        <taxon>Ramalina</taxon>
    </lineage>
</organism>
<feature type="region of interest" description="Disordered" evidence="1">
    <location>
        <begin position="237"/>
        <end position="261"/>
    </location>
</feature>
<protein>
    <submittedName>
        <fullName evidence="2">Uncharacterized protein</fullName>
    </submittedName>
</protein>
<sequence>MYIKYPCYGFVLFVFAFFISIISAVPTIGIQKDFAGQFPSNGYQSYSAYIAFPDTSVPGDVTKMSDAQFINLVKHAYDEMIARWETSLLGPEGCPGAMIGMESGGRMYFASSVRSPNAIDINAPDADIFQSVGWFQKVCQRNGWGTHRTGGRCAEPNVLRLYGDVNGLVDSPDHPQGVYPKPPRTDTSPRVAVWGRPTDANPKEEKETFFPPCANTADNGYGCETLARVYGFKSVSKQTPDGAGEGDWGYTMGQNPRGACP</sequence>